<evidence type="ECO:0000313" key="3">
    <source>
        <dbReference type="EMBL" id="MBE1530869.1"/>
    </source>
</evidence>
<dbReference type="SUPFAM" id="SSF53474">
    <property type="entry name" value="alpha/beta-Hydrolases"/>
    <property type="match status" value="1"/>
</dbReference>
<keyword evidence="4" id="KW-1185">Reference proteome</keyword>
<dbReference type="PANTHER" id="PTHR48098:SF1">
    <property type="entry name" value="DIACYLGLYCEROL ACYLTRANSFERASE_MYCOLYLTRANSFERASE AG85A"/>
    <property type="match status" value="1"/>
</dbReference>
<proteinExistence type="predicted"/>
<accession>A0ABR9JJZ6</accession>
<name>A0ABR9JJZ6_9ACTN</name>
<dbReference type="InterPro" id="IPR050583">
    <property type="entry name" value="Mycobacterial_A85_antigen"/>
</dbReference>
<dbReference type="Pfam" id="PF00756">
    <property type="entry name" value="Esterase"/>
    <property type="match status" value="1"/>
</dbReference>
<reference evidence="3 4" key="1">
    <citation type="submission" date="2020-10" db="EMBL/GenBank/DDBJ databases">
        <title>Sequencing the genomes of 1000 actinobacteria strains.</title>
        <authorList>
            <person name="Klenk H.-P."/>
        </authorList>
    </citation>
    <scope>NUCLEOTIDE SEQUENCE [LARGE SCALE GENOMIC DNA]</scope>
    <source>
        <strain evidence="3 4">DSM 46744</strain>
    </source>
</reference>
<dbReference type="PANTHER" id="PTHR48098">
    <property type="entry name" value="ENTEROCHELIN ESTERASE-RELATED"/>
    <property type="match status" value="1"/>
</dbReference>
<gene>
    <name evidence="3" type="ORF">H4W34_000702</name>
</gene>
<dbReference type="GO" id="GO:0016787">
    <property type="term" value="F:hydrolase activity"/>
    <property type="evidence" value="ECO:0007669"/>
    <property type="project" value="UniProtKB-KW"/>
</dbReference>
<keyword evidence="2" id="KW-0732">Signal</keyword>
<dbReference type="Gene3D" id="3.40.50.1820">
    <property type="entry name" value="alpha/beta hydrolase"/>
    <property type="match status" value="1"/>
</dbReference>
<keyword evidence="3" id="KW-0378">Hydrolase</keyword>
<dbReference type="InterPro" id="IPR000801">
    <property type="entry name" value="Esterase-like"/>
</dbReference>
<dbReference type="RefSeq" id="WP_192757825.1">
    <property type="nucleotide sequence ID" value="NZ_JADBDZ010000001.1"/>
</dbReference>
<sequence>MKKRTDRKIAVIGTATAAVLLPALMVGLAQAGVGVPLTDSEKAGASQPVPSFGPATQPGAPGTPTGTGSPSPTSSPIPELPSRPMTTDPFNTGSGKPASNDPDTNTSSHGKKPHLPEKAAEAPSKYAKANDGAKITDLKKVGNRMYDVSIASPALGTTVKARMLLPKGWKAGAKRSWPVVYAYHGGNNNYQSWTKDSQIEQVVDDYDVMVVMPEGGWQGSYSNWWNDGKGGIPMWETFHIEEVIPLMERNFHAGTSRAAIGLSSGGQGAITYAQRNPGLFKYVASYSGALNITAPGVPAFLVSINKEAGTKIWGDPITNRNVWRQHDAAVMVEKLKGVGVYVSCGNGEPGPHDNPNAAMWDAGRVGERLAYRMNVNFIEAAEKAGVEVTDSLYGKGMHNWKYWRPELAKSFPLVAGAIGAKKL</sequence>
<evidence type="ECO:0000256" key="2">
    <source>
        <dbReference type="SAM" id="SignalP"/>
    </source>
</evidence>
<evidence type="ECO:0000313" key="4">
    <source>
        <dbReference type="Proteomes" id="UP000627838"/>
    </source>
</evidence>
<comment type="caution">
    <text evidence="3">The sequence shown here is derived from an EMBL/GenBank/DDBJ whole genome shotgun (WGS) entry which is preliminary data.</text>
</comment>
<dbReference type="EMBL" id="JADBDZ010000001">
    <property type="protein sequence ID" value="MBE1530869.1"/>
    <property type="molecule type" value="Genomic_DNA"/>
</dbReference>
<feature type="compositionally biased region" description="Polar residues" evidence="1">
    <location>
        <begin position="84"/>
        <end position="94"/>
    </location>
</feature>
<feature type="chain" id="PRO_5046383940" evidence="2">
    <location>
        <begin position="32"/>
        <end position="423"/>
    </location>
</feature>
<organism evidence="3 4">
    <name type="scientific">Actinomadura algeriensis</name>
    <dbReference type="NCBI Taxonomy" id="1679523"/>
    <lineage>
        <taxon>Bacteria</taxon>
        <taxon>Bacillati</taxon>
        <taxon>Actinomycetota</taxon>
        <taxon>Actinomycetes</taxon>
        <taxon>Streptosporangiales</taxon>
        <taxon>Thermomonosporaceae</taxon>
        <taxon>Actinomadura</taxon>
    </lineage>
</organism>
<feature type="compositionally biased region" description="Low complexity" evidence="1">
    <location>
        <begin position="53"/>
        <end position="72"/>
    </location>
</feature>
<evidence type="ECO:0000256" key="1">
    <source>
        <dbReference type="SAM" id="MobiDB-lite"/>
    </source>
</evidence>
<dbReference type="InterPro" id="IPR029058">
    <property type="entry name" value="AB_hydrolase_fold"/>
</dbReference>
<protein>
    <submittedName>
        <fullName evidence="3">S-formylglutathione hydrolase FrmB</fullName>
    </submittedName>
</protein>
<feature type="region of interest" description="Disordered" evidence="1">
    <location>
        <begin position="40"/>
        <end position="130"/>
    </location>
</feature>
<feature type="signal peptide" evidence="2">
    <location>
        <begin position="1"/>
        <end position="31"/>
    </location>
</feature>
<dbReference type="Proteomes" id="UP000627838">
    <property type="component" value="Unassembled WGS sequence"/>
</dbReference>